<dbReference type="GO" id="GO:0005829">
    <property type="term" value="C:cytosol"/>
    <property type="evidence" value="ECO:0007669"/>
    <property type="project" value="GOC"/>
</dbReference>
<dbReference type="InterPro" id="IPR039766">
    <property type="entry name" value="Vps53"/>
</dbReference>
<dbReference type="GO" id="GO:0000938">
    <property type="term" value="C:GARP complex"/>
    <property type="evidence" value="ECO:0007669"/>
    <property type="project" value="InterPro"/>
</dbReference>
<reference evidence="3" key="1">
    <citation type="submission" date="2025-08" db="UniProtKB">
        <authorList>
            <consortium name="Ensembl"/>
        </authorList>
    </citation>
    <scope>IDENTIFICATION</scope>
</reference>
<evidence type="ECO:0000259" key="2">
    <source>
        <dbReference type="Pfam" id="PF16854"/>
    </source>
</evidence>
<evidence type="ECO:0000313" key="4">
    <source>
        <dbReference type="Proteomes" id="UP000261580"/>
    </source>
</evidence>
<dbReference type="Ensembl" id="ENSNBRT00000018128.1">
    <property type="protein sequence ID" value="ENSNBRP00000017651.1"/>
    <property type="gene ID" value="ENSNBRG00000013616.1"/>
</dbReference>
<keyword evidence="4" id="KW-1185">Reference proteome</keyword>
<evidence type="ECO:0000313" key="3">
    <source>
        <dbReference type="Ensembl" id="ENSNBRP00000017651.1"/>
    </source>
</evidence>
<evidence type="ECO:0000256" key="1">
    <source>
        <dbReference type="SAM" id="MobiDB-lite"/>
    </source>
</evidence>
<accession>A0A3Q4H789</accession>
<feature type="compositionally biased region" description="Polar residues" evidence="1">
    <location>
        <begin position="100"/>
        <end position="109"/>
    </location>
</feature>
<dbReference type="PANTHER" id="PTHR12820">
    <property type="entry name" value="VACUOLAR SORTING PROTEIN 53"/>
    <property type="match status" value="1"/>
</dbReference>
<reference evidence="3" key="2">
    <citation type="submission" date="2025-09" db="UniProtKB">
        <authorList>
            <consortium name="Ensembl"/>
        </authorList>
    </citation>
    <scope>IDENTIFICATION</scope>
</reference>
<dbReference type="OMA" id="CEPGSRF"/>
<protein>
    <recommendedName>
        <fullName evidence="2">Vps53 C-terminal domain-containing protein</fullName>
    </recommendedName>
</protein>
<dbReference type="Pfam" id="PF16854">
    <property type="entry name" value="VPS53_C"/>
    <property type="match status" value="1"/>
</dbReference>
<dbReference type="Proteomes" id="UP000261580">
    <property type="component" value="Unassembled WGS sequence"/>
</dbReference>
<proteinExistence type="predicted"/>
<sequence length="125" mass="13857">MTVLLDLPSIGSQVLRKAPASYTKIVVKGMTRAEMILKVVMAPHEPPVVFVDNYIKLLADGSFTSRCYPGLKRSEQSSMLELFRQRLPTPPSGADGGPSLSFSTPTPEQESSRIRKLEKLIKKRL</sequence>
<dbReference type="GO" id="GO:0042147">
    <property type="term" value="P:retrograde transport, endosome to Golgi"/>
    <property type="evidence" value="ECO:0007669"/>
    <property type="project" value="InterPro"/>
</dbReference>
<feature type="domain" description="Vps53 C-terminal" evidence="2">
    <location>
        <begin position="3"/>
        <end position="62"/>
    </location>
</feature>
<dbReference type="GeneTree" id="ENSGT00390000015165"/>
<dbReference type="STRING" id="32507.ENSNBRP00000017651"/>
<feature type="region of interest" description="Disordered" evidence="1">
    <location>
        <begin position="83"/>
        <end position="115"/>
    </location>
</feature>
<organism evidence="3 4">
    <name type="scientific">Neolamprologus brichardi</name>
    <name type="common">Fairy cichlid</name>
    <name type="synonym">Lamprologus brichardi</name>
    <dbReference type="NCBI Taxonomy" id="32507"/>
    <lineage>
        <taxon>Eukaryota</taxon>
        <taxon>Metazoa</taxon>
        <taxon>Chordata</taxon>
        <taxon>Craniata</taxon>
        <taxon>Vertebrata</taxon>
        <taxon>Euteleostomi</taxon>
        <taxon>Actinopterygii</taxon>
        <taxon>Neopterygii</taxon>
        <taxon>Teleostei</taxon>
        <taxon>Neoteleostei</taxon>
        <taxon>Acanthomorphata</taxon>
        <taxon>Ovalentaria</taxon>
        <taxon>Cichlomorphae</taxon>
        <taxon>Cichliformes</taxon>
        <taxon>Cichlidae</taxon>
        <taxon>African cichlids</taxon>
        <taxon>Pseudocrenilabrinae</taxon>
        <taxon>Lamprologini</taxon>
        <taxon>Neolamprologus</taxon>
    </lineage>
</organism>
<dbReference type="PANTHER" id="PTHR12820:SF0">
    <property type="entry name" value="VACUOLAR PROTEIN SORTING-ASSOCIATED PROTEIN 53 HOMOLOG"/>
    <property type="match status" value="1"/>
</dbReference>
<dbReference type="AlphaFoldDB" id="A0A3Q4H789"/>
<name>A0A3Q4H789_NEOBR</name>
<dbReference type="Bgee" id="ENSNBRG00000013616">
    <property type="expression patterns" value="Expressed in zone of skin and 7 other cell types or tissues"/>
</dbReference>
<dbReference type="InterPro" id="IPR031745">
    <property type="entry name" value="Vps53_C"/>
</dbReference>